<dbReference type="InterPro" id="IPR000683">
    <property type="entry name" value="Gfo/Idh/MocA-like_OxRdtase_N"/>
</dbReference>
<sequence length="157" mass="17418">MKLRVGLIGLGDAWQKRYRPALRAMTDRFEVRAVCEEVRHRAELAATEFGGSAVDGFRALVRREDIDAVMLLSAGWYGALPLLAACDSGKAVYFGLGLDMPPDEVQRIRHRVEEAGIAFVAEFPRRQSPATLRLKELIATTLGSPQLVFCHQQLPVV</sequence>
<evidence type="ECO:0000259" key="3">
    <source>
        <dbReference type="Pfam" id="PF01408"/>
    </source>
</evidence>
<evidence type="ECO:0000256" key="1">
    <source>
        <dbReference type="ARBA" id="ARBA00010928"/>
    </source>
</evidence>
<dbReference type="PANTHER" id="PTHR43708:SF5">
    <property type="entry name" value="CONSERVED EXPRESSED OXIDOREDUCTASE (EUROFUNG)-RELATED"/>
    <property type="match status" value="1"/>
</dbReference>
<dbReference type="SUPFAM" id="SSF51735">
    <property type="entry name" value="NAD(P)-binding Rossmann-fold domains"/>
    <property type="match status" value="1"/>
</dbReference>
<evidence type="ECO:0000256" key="2">
    <source>
        <dbReference type="ARBA" id="ARBA00023002"/>
    </source>
</evidence>
<dbReference type="AlphaFoldDB" id="X0VD54"/>
<keyword evidence="2" id="KW-0560">Oxidoreductase</keyword>
<dbReference type="Gene3D" id="3.40.50.720">
    <property type="entry name" value="NAD(P)-binding Rossmann-like Domain"/>
    <property type="match status" value="1"/>
</dbReference>
<comment type="similarity">
    <text evidence="1">Belongs to the Gfo/Idh/MocA family.</text>
</comment>
<dbReference type="InterPro" id="IPR036291">
    <property type="entry name" value="NAD(P)-bd_dom_sf"/>
</dbReference>
<feature type="non-terminal residue" evidence="4">
    <location>
        <position position="157"/>
    </location>
</feature>
<name>X0VD54_9ZZZZ</name>
<feature type="domain" description="Gfo/Idh/MocA-like oxidoreductase N-terminal" evidence="3">
    <location>
        <begin position="3"/>
        <end position="116"/>
    </location>
</feature>
<dbReference type="GO" id="GO:0016491">
    <property type="term" value="F:oxidoreductase activity"/>
    <property type="evidence" value="ECO:0007669"/>
    <property type="project" value="UniProtKB-KW"/>
</dbReference>
<dbReference type="GO" id="GO:0000166">
    <property type="term" value="F:nucleotide binding"/>
    <property type="evidence" value="ECO:0007669"/>
    <property type="project" value="InterPro"/>
</dbReference>
<comment type="caution">
    <text evidence="4">The sequence shown here is derived from an EMBL/GenBank/DDBJ whole genome shotgun (WGS) entry which is preliminary data.</text>
</comment>
<reference evidence="4" key="1">
    <citation type="journal article" date="2014" name="Front. Microbiol.">
        <title>High frequency of phylogenetically diverse reductive dehalogenase-homologous genes in deep subseafloor sedimentary metagenomes.</title>
        <authorList>
            <person name="Kawai M."/>
            <person name="Futagami T."/>
            <person name="Toyoda A."/>
            <person name="Takaki Y."/>
            <person name="Nishi S."/>
            <person name="Hori S."/>
            <person name="Arai W."/>
            <person name="Tsubouchi T."/>
            <person name="Morono Y."/>
            <person name="Uchiyama I."/>
            <person name="Ito T."/>
            <person name="Fujiyama A."/>
            <person name="Inagaki F."/>
            <person name="Takami H."/>
        </authorList>
    </citation>
    <scope>NUCLEOTIDE SEQUENCE</scope>
    <source>
        <strain evidence="4">Expedition CK06-06</strain>
    </source>
</reference>
<dbReference type="InterPro" id="IPR051317">
    <property type="entry name" value="Gfo/Idh/MocA_oxidoreduct"/>
</dbReference>
<evidence type="ECO:0000313" key="4">
    <source>
        <dbReference type="EMBL" id="GAF98460.1"/>
    </source>
</evidence>
<dbReference type="PANTHER" id="PTHR43708">
    <property type="entry name" value="CONSERVED EXPRESSED OXIDOREDUCTASE (EUROFUNG)"/>
    <property type="match status" value="1"/>
</dbReference>
<proteinExistence type="inferred from homology"/>
<protein>
    <recommendedName>
        <fullName evidence="3">Gfo/Idh/MocA-like oxidoreductase N-terminal domain-containing protein</fullName>
    </recommendedName>
</protein>
<dbReference type="EMBL" id="BARS01016185">
    <property type="protein sequence ID" value="GAF98460.1"/>
    <property type="molecule type" value="Genomic_DNA"/>
</dbReference>
<dbReference type="Pfam" id="PF01408">
    <property type="entry name" value="GFO_IDH_MocA"/>
    <property type="match status" value="1"/>
</dbReference>
<accession>X0VD54</accession>
<organism evidence="4">
    <name type="scientific">marine sediment metagenome</name>
    <dbReference type="NCBI Taxonomy" id="412755"/>
    <lineage>
        <taxon>unclassified sequences</taxon>
        <taxon>metagenomes</taxon>
        <taxon>ecological metagenomes</taxon>
    </lineage>
</organism>
<gene>
    <name evidence="4" type="ORF">S01H1_26684</name>
</gene>